<name>A0A975P591_9RHOB</name>
<feature type="transmembrane region" description="Helical" evidence="9">
    <location>
        <begin position="92"/>
        <end position="112"/>
    </location>
</feature>
<dbReference type="PANTHER" id="PTHR35011:SF2">
    <property type="entry name" value="2,3-DIKETO-L-GULONATE TRAP TRANSPORTER SMALL PERMEASE PROTEIN YIAM"/>
    <property type="match status" value="1"/>
</dbReference>
<comment type="subcellular location">
    <subcellularLocation>
        <location evidence="1 9">Cell inner membrane</location>
        <topology evidence="1 9">Multi-pass membrane protein</topology>
    </subcellularLocation>
</comment>
<feature type="transmembrane region" description="Helical" evidence="9">
    <location>
        <begin position="132"/>
        <end position="153"/>
    </location>
</feature>
<dbReference type="AlphaFoldDB" id="A0A975P591"/>
<dbReference type="InterPro" id="IPR007387">
    <property type="entry name" value="TRAP_DctQ"/>
</dbReference>
<feature type="domain" description="Tripartite ATP-independent periplasmic transporters DctQ component" evidence="10">
    <location>
        <begin position="27"/>
        <end position="147"/>
    </location>
</feature>
<dbReference type="GO" id="GO:0005886">
    <property type="term" value="C:plasma membrane"/>
    <property type="evidence" value="ECO:0007669"/>
    <property type="project" value="UniProtKB-SubCell"/>
</dbReference>
<feature type="transmembrane region" description="Helical" evidence="9">
    <location>
        <begin position="53"/>
        <end position="71"/>
    </location>
</feature>
<evidence type="ECO:0000313" key="12">
    <source>
        <dbReference type="Proteomes" id="UP000679352"/>
    </source>
</evidence>
<evidence type="ECO:0000256" key="3">
    <source>
        <dbReference type="ARBA" id="ARBA00022475"/>
    </source>
</evidence>
<keyword evidence="2 9" id="KW-0813">Transport</keyword>
<evidence type="ECO:0000256" key="4">
    <source>
        <dbReference type="ARBA" id="ARBA00022519"/>
    </source>
</evidence>
<dbReference type="RefSeq" id="WP_215504974.1">
    <property type="nucleotide sequence ID" value="NZ_CP076361.1"/>
</dbReference>
<evidence type="ECO:0000256" key="1">
    <source>
        <dbReference type="ARBA" id="ARBA00004429"/>
    </source>
</evidence>
<keyword evidence="6 9" id="KW-1133">Transmembrane helix</keyword>
<evidence type="ECO:0000256" key="7">
    <source>
        <dbReference type="ARBA" id="ARBA00023136"/>
    </source>
</evidence>
<gene>
    <name evidence="11" type="ORF">KM031_10315</name>
</gene>
<dbReference type="Pfam" id="PF04290">
    <property type="entry name" value="DctQ"/>
    <property type="match status" value="1"/>
</dbReference>
<comment type="function">
    <text evidence="9">Part of the tripartite ATP-independent periplasmic (TRAP) transport system.</text>
</comment>
<evidence type="ECO:0000256" key="5">
    <source>
        <dbReference type="ARBA" id="ARBA00022692"/>
    </source>
</evidence>
<keyword evidence="7 9" id="KW-0472">Membrane</keyword>
<dbReference type="GO" id="GO:0022857">
    <property type="term" value="F:transmembrane transporter activity"/>
    <property type="evidence" value="ECO:0007669"/>
    <property type="project" value="UniProtKB-UniRule"/>
</dbReference>
<dbReference type="KEGG" id="gfu:KM031_10315"/>
<protein>
    <recommendedName>
        <fullName evidence="9">TRAP transporter small permease protein</fullName>
    </recommendedName>
</protein>
<keyword evidence="5 9" id="KW-0812">Transmembrane</keyword>
<keyword evidence="12" id="KW-1185">Reference proteome</keyword>
<organism evidence="11 12">
    <name type="scientific">Gemmobacter fulvus</name>
    <dbReference type="NCBI Taxonomy" id="2840474"/>
    <lineage>
        <taxon>Bacteria</taxon>
        <taxon>Pseudomonadati</taxon>
        <taxon>Pseudomonadota</taxon>
        <taxon>Alphaproteobacteria</taxon>
        <taxon>Rhodobacterales</taxon>
        <taxon>Paracoccaceae</taxon>
        <taxon>Gemmobacter</taxon>
    </lineage>
</organism>
<keyword evidence="3" id="KW-1003">Cell membrane</keyword>
<keyword evidence="4 9" id="KW-0997">Cell inner membrane</keyword>
<accession>A0A975P591</accession>
<dbReference type="GO" id="GO:0015740">
    <property type="term" value="P:C4-dicarboxylate transport"/>
    <property type="evidence" value="ECO:0007669"/>
    <property type="project" value="TreeGrafter"/>
</dbReference>
<evidence type="ECO:0000256" key="6">
    <source>
        <dbReference type="ARBA" id="ARBA00022989"/>
    </source>
</evidence>
<evidence type="ECO:0000256" key="8">
    <source>
        <dbReference type="ARBA" id="ARBA00038436"/>
    </source>
</evidence>
<dbReference type="PANTHER" id="PTHR35011">
    <property type="entry name" value="2,3-DIKETO-L-GULONATE TRAP TRANSPORTER SMALL PERMEASE PROTEIN YIAM"/>
    <property type="match status" value="1"/>
</dbReference>
<comment type="similarity">
    <text evidence="8 9">Belongs to the TRAP transporter small permease family.</text>
</comment>
<dbReference type="EMBL" id="CP076361">
    <property type="protein sequence ID" value="QWK89263.1"/>
    <property type="molecule type" value="Genomic_DNA"/>
</dbReference>
<evidence type="ECO:0000259" key="10">
    <source>
        <dbReference type="Pfam" id="PF04290"/>
    </source>
</evidence>
<evidence type="ECO:0000256" key="2">
    <source>
        <dbReference type="ARBA" id="ARBA00022448"/>
    </source>
</evidence>
<reference evidence="11" key="1">
    <citation type="submission" date="2021-06" db="EMBL/GenBank/DDBJ databases">
        <title>Direct submission.</title>
        <authorList>
            <person name="Lee C.-S."/>
            <person name="Jin L."/>
        </authorList>
    </citation>
    <scope>NUCLEOTIDE SEQUENCE</scope>
    <source>
        <strain evidence="11">Con5</strain>
    </source>
</reference>
<feature type="transmembrane region" description="Helical" evidence="9">
    <location>
        <begin position="21"/>
        <end position="41"/>
    </location>
</feature>
<dbReference type="InterPro" id="IPR055348">
    <property type="entry name" value="DctQ"/>
</dbReference>
<evidence type="ECO:0000256" key="9">
    <source>
        <dbReference type="RuleBase" id="RU369079"/>
    </source>
</evidence>
<comment type="subunit">
    <text evidence="9">The complex comprises the extracytoplasmic solute receptor protein and the two transmembrane proteins.</text>
</comment>
<sequence>MSGAPVSAAERLDRIVRNIGAIGVLALAVIVVYVVLSRYALSQTPRWSEELPRLILVWVTFFGVISAFIRGSHFRAGLTDLILSPGPLRRAVFGLAALSGVAFLIVLLVTGVKITGFTWHHETTAMSLPGGLFYLCLPISAVLSLLGLALGGWRK</sequence>
<dbReference type="Proteomes" id="UP000679352">
    <property type="component" value="Chromosome"/>
</dbReference>
<evidence type="ECO:0000313" key="11">
    <source>
        <dbReference type="EMBL" id="QWK89263.1"/>
    </source>
</evidence>
<proteinExistence type="inferred from homology"/>